<accession>A0A2Z6M0U6</accession>
<evidence type="ECO:0000313" key="3">
    <source>
        <dbReference type="Proteomes" id="UP000242715"/>
    </source>
</evidence>
<keyword evidence="3" id="KW-1185">Reference proteome</keyword>
<protein>
    <recommendedName>
        <fullName evidence="1">Reverse transcriptase zinc-binding domain-containing protein</fullName>
    </recommendedName>
</protein>
<name>A0A2Z6M0U6_TRISU</name>
<dbReference type="PANTHER" id="PTHR33116">
    <property type="entry name" value="REVERSE TRANSCRIPTASE ZINC-BINDING DOMAIN-CONTAINING PROTEIN-RELATED-RELATED"/>
    <property type="match status" value="1"/>
</dbReference>
<dbReference type="OrthoDB" id="1422223at2759"/>
<dbReference type="EMBL" id="DF973309">
    <property type="protein sequence ID" value="GAU25336.1"/>
    <property type="molecule type" value="Genomic_DNA"/>
</dbReference>
<evidence type="ECO:0000259" key="1">
    <source>
        <dbReference type="Pfam" id="PF13966"/>
    </source>
</evidence>
<gene>
    <name evidence="2" type="ORF">TSUD_375990</name>
</gene>
<sequence length="322" mass="36735">MHACIFESSMSILVNGSPTDDFKVGRGLHQGDPLSPFLFLILAEGLTGLMRKVVELGKFRGYCLNDSILFQILQFADHTILKSKFYGLNVDSRLLEAASCFLSCRSEVIPFKFLGIPVGANPRRRETWKSVVDAMTKRYGHLPTQLMGLMGMESYLTGTKHSIWWKDVISRGSGFEDDWFKLNDVLIAERLIANDNNFMWSGQWAEQLTENEEQQLEELKGLLVGFSLLPNSTDCWCWALGNNGCFTVKSCYDWLLQYRQDEELNGNVLAAIKQLWKNEVPTKVSIFGWRIILDRLPTRMALNRRGILLNPIDLNCILCLQH</sequence>
<dbReference type="AlphaFoldDB" id="A0A2Z6M0U6"/>
<proteinExistence type="predicted"/>
<dbReference type="InterPro" id="IPR026960">
    <property type="entry name" value="RVT-Znf"/>
</dbReference>
<feature type="domain" description="Reverse transcriptase zinc-binding" evidence="1">
    <location>
        <begin position="246"/>
        <end position="321"/>
    </location>
</feature>
<evidence type="ECO:0000313" key="2">
    <source>
        <dbReference type="EMBL" id="GAU25336.1"/>
    </source>
</evidence>
<dbReference type="Proteomes" id="UP000242715">
    <property type="component" value="Unassembled WGS sequence"/>
</dbReference>
<dbReference type="Pfam" id="PF13966">
    <property type="entry name" value="zf-RVT"/>
    <property type="match status" value="1"/>
</dbReference>
<dbReference type="PANTHER" id="PTHR33116:SF78">
    <property type="entry name" value="OS12G0587133 PROTEIN"/>
    <property type="match status" value="1"/>
</dbReference>
<reference evidence="3" key="1">
    <citation type="journal article" date="2017" name="Front. Plant Sci.">
        <title>Climate Clever Clovers: New Paradigm to Reduce the Environmental Footprint of Ruminants by Breeding Low Methanogenic Forages Utilizing Haplotype Variation.</title>
        <authorList>
            <person name="Kaur P."/>
            <person name="Appels R."/>
            <person name="Bayer P.E."/>
            <person name="Keeble-Gagnere G."/>
            <person name="Wang J."/>
            <person name="Hirakawa H."/>
            <person name="Shirasawa K."/>
            <person name="Vercoe P."/>
            <person name="Stefanova K."/>
            <person name="Durmic Z."/>
            <person name="Nichols P."/>
            <person name="Revell C."/>
            <person name="Isobe S.N."/>
            <person name="Edwards D."/>
            <person name="Erskine W."/>
        </authorList>
    </citation>
    <scope>NUCLEOTIDE SEQUENCE [LARGE SCALE GENOMIC DNA]</scope>
    <source>
        <strain evidence="3">cv. Daliak</strain>
    </source>
</reference>
<organism evidence="2 3">
    <name type="scientific">Trifolium subterraneum</name>
    <name type="common">Subterranean clover</name>
    <dbReference type="NCBI Taxonomy" id="3900"/>
    <lineage>
        <taxon>Eukaryota</taxon>
        <taxon>Viridiplantae</taxon>
        <taxon>Streptophyta</taxon>
        <taxon>Embryophyta</taxon>
        <taxon>Tracheophyta</taxon>
        <taxon>Spermatophyta</taxon>
        <taxon>Magnoliopsida</taxon>
        <taxon>eudicotyledons</taxon>
        <taxon>Gunneridae</taxon>
        <taxon>Pentapetalae</taxon>
        <taxon>rosids</taxon>
        <taxon>fabids</taxon>
        <taxon>Fabales</taxon>
        <taxon>Fabaceae</taxon>
        <taxon>Papilionoideae</taxon>
        <taxon>50 kb inversion clade</taxon>
        <taxon>NPAAA clade</taxon>
        <taxon>Hologalegina</taxon>
        <taxon>IRL clade</taxon>
        <taxon>Trifolieae</taxon>
        <taxon>Trifolium</taxon>
    </lineage>
</organism>